<evidence type="ECO:0000259" key="1">
    <source>
        <dbReference type="Pfam" id="PF13682"/>
    </source>
</evidence>
<sequence>MSEEVYWQVINAKKAHRKWIGYAQLLIERGEVDEEMVPTNETECCFGQWYYSEGQQLIDIPVFKEIGLVHEQLHAKYNEIFAILFREEESGLFAKLFGKKTKVSDEDLMKAKSKCHELNTLSHQLTDKINLLIKEMKLKEA</sequence>
<accession>A0ABQ0AEG4</accession>
<dbReference type="Pfam" id="PF13682">
    <property type="entry name" value="CZB"/>
    <property type="match status" value="1"/>
</dbReference>
<evidence type="ECO:0000313" key="2">
    <source>
        <dbReference type="EMBL" id="GAA6170026.1"/>
    </source>
</evidence>
<gene>
    <name evidence="2" type="ORF">NBRC116591_38380</name>
</gene>
<comment type="caution">
    <text evidence="2">The sequence shown here is derived from an EMBL/GenBank/DDBJ whole genome shotgun (WGS) entry which is preliminary data.</text>
</comment>
<feature type="domain" description="Chemoreceptor zinc-binding" evidence="1">
    <location>
        <begin position="16"/>
        <end position="80"/>
    </location>
</feature>
<reference evidence="2 3" key="1">
    <citation type="submission" date="2024-04" db="EMBL/GenBank/DDBJ databases">
        <title>Draft genome sequence of Sessilibacter corallicola NBRC 116591.</title>
        <authorList>
            <person name="Miyakawa T."/>
            <person name="Kusuya Y."/>
            <person name="Miura T."/>
        </authorList>
    </citation>
    <scope>NUCLEOTIDE SEQUENCE [LARGE SCALE GENOMIC DNA]</scope>
    <source>
        <strain evidence="2 3">KU-00831-HH</strain>
    </source>
</reference>
<dbReference type="Proteomes" id="UP001465153">
    <property type="component" value="Unassembled WGS sequence"/>
</dbReference>
<keyword evidence="3" id="KW-1185">Reference proteome</keyword>
<protein>
    <recommendedName>
        <fullName evidence="1">Chemoreceptor zinc-binding domain-containing protein</fullName>
    </recommendedName>
</protein>
<dbReference type="InterPro" id="IPR025991">
    <property type="entry name" value="Chemoreceptor_zinc-bind_dom"/>
</dbReference>
<dbReference type="RefSeq" id="WP_353304387.1">
    <property type="nucleotide sequence ID" value="NZ_BAABWN010000018.1"/>
</dbReference>
<organism evidence="2 3">
    <name type="scientific">Sessilibacter corallicola</name>
    <dbReference type="NCBI Taxonomy" id="2904075"/>
    <lineage>
        <taxon>Bacteria</taxon>
        <taxon>Pseudomonadati</taxon>
        <taxon>Pseudomonadota</taxon>
        <taxon>Gammaproteobacteria</taxon>
        <taxon>Cellvibrionales</taxon>
        <taxon>Cellvibrionaceae</taxon>
        <taxon>Sessilibacter</taxon>
    </lineage>
</organism>
<evidence type="ECO:0000313" key="3">
    <source>
        <dbReference type="Proteomes" id="UP001465153"/>
    </source>
</evidence>
<proteinExistence type="predicted"/>
<dbReference type="EMBL" id="BAABWN010000018">
    <property type="protein sequence ID" value="GAA6170026.1"/>
    <property type="molecule type" value="Genomic_DNA"/>
</dbReference>
<dbReference type="Gene3D" id="1.20.120.30">
    <property type="entry name" value="Aspartate receptor, ligand-binding domain"/>
    <property type="match status" value="1"/>
</dbReference>
<name>A0ABQ0AEG4_9GAMM</name>